<sequence>MTLSSTPNHQIDVLTGEVSPDLPGDGASAPAPLSPKVQGILRLAEAKRGSDPDEAMLLAKTSTSMNPRPLPLWLLLVGREAVHRRWGGVAGVGLVWTGLGGALVIDALDGATHIPDRWFGLLLVFEAASSGVRGLVATGAARRLRLLKTAILLVVAVLTMLASASSTFLLAMLFGTAFLFDGLSRIVLSHVLRFPGWHWAVVHGGLGVLLGILTLQPYPTWYAGTVGFSIGAFLMLSGTKVMILGLRLRRLPESPSAFRQAGGSDTVRVYVWTPTGTAKIPARRRLVHRYVVSVNGVGHISTGHAAMELAASYGGNGSRGDLLSEGPLYLSHYPAVEIERSPDNLRGILRAGPENNVPGRFLPSYREEAADWCEATVVVTLQGIDGGRLRAFWSNYRRDATYNLVGRNCSTVVANALDAAVEGSFCSDGTPWRRLARAVLSPEFWAAALMRNGASAMTWTPGLVLDYSRALSALIDPVSPVPAMSWRGVRRRLMRNWRAEAVARKRGLNSAGAEAAKAA</sequence>
<protein>
    <submittedName>
        <fullName evidence="3">Uncharacterized membrane protein HdeD, DUF308 family</fullName>
    </submittedName>
</protein>
<feature type="region of interest" description="Disordered" evidence="1">
    <location>
        <begin position="1"/>
        <end position="34"/>
    </location>
</feature>
<organism evidence="3 4">
    <name type="scientific">Methylobacterium phyllostachyos</name>
    <dbReference type="NCBI Taxonomy" id="582672"/>
    <lineage>
        <taxon>Bacteria</taxon>
        <taxon>Pseudomonadati</taxon>
        <taxon>Pseudomonadota</taxon>
        <taxon>Alphaproteobacteria</taxon>
        <taxon>Hyphomicrobiales</taxon>
        <taxon>Methylobacteriaceae</taxon>
        <taxon>Methylobacterium</taxon>
    </lineage>
</organism>
<gene>
    <name evidence="3" type="ORF">SAMN05216360_10722</name>
</gene>
<evidence type="ECO:0000313" key="4">
    <source>
        <dbReference type="Proteomes" id="UP000198704"/>
    </source>
</evidence>
<proteinExistence type="predicted"/>
<dbReference type="EMBL" id="FNHS01000007">
    <property type="protein sequence ID" value="SDN26958.1"/>
    <property type="molecule type" value="Genomic_DNA"/>
</dbReference>
<keyword evidence="2" id="KW-0812">Transmembrane</keyword>
<feature type="transmembrane region" description="Helical" evidence="2">
    <location>
        <begin position="117"/>
        <end position="137"/>
    </location>
</feature>
<evidence type="ECO:0000313" key="3">
    <source>
        <dbReference type="EMBL" id="SDN26958.1"/>
    </source>
</evidence>
<keyword evidence="2" id="KW-1133">Transmembrane helix</keyword>
<feature type="transmembrane region" description="Helical" evidence="2">
    <location>
        <begin position="197"/>
        <end position="215"/>
    </location>
</feature>
<feature type="transmembrane region" description="Helical" evidence="2">
    <location>
        <begin position="144"/>
        <end position="162"/>
    </location>
</feature>
<dbReference type="STRING" id="582672.SAMN05216360_10722"/>
<keyword evidence="2" id="KW-0472">Membrane</keyword>
<evidence type="ECO:0000256" key="1">
    <source>
        <dbReference type="SAM" id="MobiDB-lite"/>
    </source>
</evidence>
<evidence type="ECO:0000256" key="2">
    <source>
        <dbReference type="SAM" id="Phobius"/>
    </source>
</evidence>
<reference evidence="4" key="1">
    <citation type="submission" date="2016-10" db="EMBL/GenBank/DDBJ databases">
        <authorList>
            <person name="Varghese N."/>
            <person name="Submissions S."/>
        </authorList>
    </citation>
    <scope>NUCLEOTIDE SEQUENCE [LARGE SCALE GENOMIC DNA]</scope>
    <source>
        <strain evidence="4">BL47</strain>
    </source>
</reference>
<feature type="transmembrane region" description="Helical" evidence="2">
    <location>
        <begin position="221"/>
        <end position="246"/>
    </location>
</feature>
<name>A0A1H0A077_9HYPH</name>
<keyword evidence="4" id="KW-1185">Reference proteome</keyword>
<accession>A0A1H0A077</accession>
<dbReference type="Proteomes" id="UP000198704">
    <property type="component" value="Unassembled WGS sequence"/>
</dbReference>
<dbReference type="AlphaFoldDB" id="A0A1H0A077"/>
<feature type="transmembrane region" description="Helical" evidence="2">
    <location>
        <begin position="86"/>
        <end position="105"/>
    </location>
</feature>